<reference evidence="3" key="1">
    <citation type="submission" date="2012-03" db="EMBL/GenBank/DDBJ databases">
        <title>Complete sequence of plasmid 1 of Deinococcus peraridilitoris DSM 19664.</title>
        <authorList>
            <person name="Lucas S."/>
            <person name="Copeland A."/>
            <person name="Lapidus A."/>
            <person name="Glavina del Rio T."/>
            <person name="Dalin E."/>
            <person name="Tice H."/>
            <person name="Bruce D."/>
            <person name="Goodwin L."/>
            <person name="Pitluck S."/>
            <person name="Peters L."/>
            <person name="Mikhailova N."/>
            <person name="Lu M."/>
            <person name="Kyrpides N."/>
            <person name="Mavromatis K."/>
            <person name="Ivanova N."/>
            <person name="Brettin T."/>
            <person name="Detter J.C."/>
            <person name="Han C."/>
            <person name="Larimer F."/>
            <person name="Land M."/>
            <person name="Hauser L."/>
            <person name="Markowitz V."/>
            <person name="Cheng J.-F."/>
            <person name="Hugenholtz P."/>
            <person name="Woyke T."/>
            <person name="Wu D."/>
            <person name="Pukall R."/>
            <person name="Steenblock K."/>
            <person name="Brambilla E."/>
            <person name="Klenk H.-P."/>
            <person name="Eisen J.A."/>
        </authorList>
    </citation>
    <scope>NUCLEOTIDE SEQUENCE [LARGE SCALE GENOMIC DNA]</scope>
    <source>
        <strain evidence="3">DSM 19664 / LMG 22246 / CIP 109416 / KR-200</strain>
        <plasmid evidence="3">Plasmid pDEIPE01</plasmid>
    </source>
</reference>
<dbReference type="InterPro" id="IPR055507">
    <property type="entry name" value="DUF7079"/>
</dbReference>
<evidence type="ECO:0000313" key="3">
    <source>
        <dbReference type="Proteomes" id="UP000010467"/>
    </source>
</evidence>
<protein>
    <recommendedName>
        <fullName evidence="1">DUF7079 domain-containing protein</fullName>
    </recommendedName>
</protein>
<proteinExistence type="predicted"/>
<dbReference type="KEGG" id="dpd:Deipe_3971"/>
<dbReference type="Proteomes" id="UP000010467">
    <property type="component" value="Plasmid pDEIPE01"/>
</dbReference>
<dbReference type="HOGENOM" id="CLU_159426_1_0_0"/>
<organism evidence="2 3">
    <name type="scientific">Deinococcus peraridilitoris (strain DSM 19664 / LMG 22246 / CIP 109416 / KR-200)</name>
    <dbReference type="NCBI Taxonomy" id="937777"/>
    <lineage>
        <taxon>Bacteria</taxon>
        <taxon>Thermotogati</taxon>
        <taxon>Deinococcota</taxon>
        <taxon>Deinococci</taxon>
        <taxon>Deinococcales</taxon>
        <taxon>Deinococcaceae</taxon>
        <taxon>Deinococcus</taxon>
    </lineage>
</organism>
<evidence type="ECO:0000313" key="2">
    <source>
        <dbReference type="EMBL" id="AFZ69374.1"/>
    </source>
</evidence>
<gene>
    <name evidence="2" type="ordered locus">Deipe_3971</name>
</gene>
<name>L0A7E4_DEIPD</name>
<keyword evidence="3" id="KW-1185">Reference proteome</keyword>
<dbReference type="AlphaFoldDB" id="L0A7E4"/>
<keyword evidence="2" id="KW-0614">Plasmid</keyword>
<sequence>MRARDGLSPEDRRRCQPVWTALSELFLDTELSEADDRHIACVLANSGYSTQELTHILCDEVTPVVGSNLIAPAGVWSGVDDAWLSGQATRQTQHVACPLWLRLRRWWQRRLVRPAWQCVLMCLPEESAR</sequence>
<feature type="domain" description="DUF7079" evidence="1">
    <location>
        <begin position="15"/>
        <end position="119"/>
    </location>
</feature>
<dbReference type="RefSeq" id="WP_015231276.1">
    <property type="nucleotide sequence ID" value="NC_019789.1"/>
</dbReference>
<accession>L0A7E4</accession>
<dbReference type="Pfam" id="PF23296">
    <property type="entry name" value="DUF7079"/>
    <property type="match status" value="1"/>
</dbReference>
<dbReference type="EMBL" id="CP003383">
    <property type="protein sequence ID" value="AFZ69374.1"/>
    <property type="molecule type" value="Genomic_DNA"/>
</dbReference>
<geneLocation type="plasmid" evidence="2 3">
    <name>pDEIPE01</name>
</geneLocation>
<evidence type="ECO:0000259" key="1">
    <source>
        <dbReference type="Pfam" id="PF23296"/>
    </source>
</evidence>